<feature type="domain" description="Toprim" evidence="1">
    <location>
        <begin position="36"/>
        <end position="131"/>
    </location>
</feature>
<reference evidence="2 3" key="1">
    <citation type="submission" date="2016-04" db="EMBL/GenBank/DDBJ databases">
        <title>Complete Genome Sequence of Halotalea alkalilenta IHB B 13600.</title>
        <authorList>
            <person name="Swarnkar M.K."/>
            <person name="Sharma A."/>
            <person name="Kaushal K."/>
            <person name="Soni R."/>
            <person name="Rana S."/>
            <person name="Singh A.K."/>
            <person name="Gulati A."/>
        </authorList>
    </citation>
    <scope>NUCLEOTIDE SEQUENCE [LARGE SCALE GENOMIC DNA]</scope>
    <source>
        <strain evidence="2 3">IHB B 13600</strain>
    </source>
</reference>
<protein>
    <recommendedName>
        <fullName evidence="1">Toprim domain-containing protein</fullName>
    </recommendedName>
</protein>
<keyword evidence="3" id="KW-1185">Reference proteome</keyword>
<name>A0A172YC74_9GAMM</name>
<dbReference type="STRING" id="376489.A5892_04500"/>
<evidence type="ECO:0000313" key="3">
    <source>
        <dbReference type="Proteomes" id="UP000077875"/>
    </source>
</evidence>
<sequence>MNFQFIGPQGTKRFRPGGRVTGCYHSFGEFSLDRPLLIAEGWATAMTLHEATGLPVAAAMNAGNLRSVAESLRARYPSIAIIVCADNDHSTTGNPGVTKGKDAASAVGGICIWPEFAAGDPGSDFNDAVLSGAKVVL</sequence>
<evidence type="ECO:0000259" key="1">
    <source>
        <dbReference type="Pfam" id="PF13362"/>
    </source>
</evidence>
<gene>
    <name evidence="2" type="ORF">A5892_04500</name>
</gene>
<dbReference type="RefSeq" id="WP_064121786.1">
    <property type="nucleotide sequence ID" value="NZ_CP015243.1"/>
</dbReference>
<dbReference type="CDD" id="cd01029">
    <property type="entry name" value="TOPRIM_primases"/>
    <property type="match status" value="1"/>
</dbReference>
<dbReference type="Pfam" id="PF13362">
    <property type="entry name" value="Toprim_3"/>
    <property type="match status" value="1"/>
</dbReference>
<proteinExistence type="predicted"/>
<dbReference type="KEGG" id="haa:A5892_04500"/>
<dbReference type="EMBL" id="CP015243">
    <property type="protein sequence ID" value="ANF56818.1"/>
    <property type="molecule type" value="Genomic_DNA"/>
</dbReference>
<dbReference type="AlphaFoldDB" id="A0A172YC74"/>
<dbReference type="InterPro" id="IPR006171">
    <property type="entry name" value="TOPRIM_dom"/>
</dbReference>
<dbReference type="InterPro" id="IPR034154">
    <property type="entry name" value="TOPRIM_DnaG/twinkle"/>
</dbReference>
<accession>A0A172YC74</accession>
<organism evidence="2 3">
    <name type="scientific">Halotalea alkalilenta</name>
    <dbReference type="NCBI Taxonomy" id="376489"/>
    <lineage>
        <taxon>Bacteria</taxon>
        <taxon>Pseudomonadati</taxon>
        <taxon>Pseudomonadota</taxon>
        <taxon>Gammaproteobacteria</taxon>
        <taxon>Oceanospirillales</taxon>
        <taxon>Halomonadaceae</taxon>
        <taxon>Halotalea</taxon>
    </lineage>
</organism>
<dbReference type="Proteomes" id="UP000077875">
    <property type="component" value="Chromosome"/>
</dbReference>
<evidence type="ECO:0000313" key="2">
    <source>
        <dbReference type="EMBL" id="ANF56818.1"/>
    </source>
</evidence>